<feature type="compositionally biased region" description="Basic residues" evidence="1">
    <location>
        <begin position="70"/>
        <end position="79"/>
    </location>
</feature>
<comment type="caution">
    <text evidence="2">The sequence shown here is derived from an EMBL/GenBank/DDBJ whole genome shotgun (WGS) entry which is preliminary data.</text>
</comment>
<evidence type="ECO:0000256" key="1">
    <source>
        <dbReference type="SAM" id="MobiDB-lite"/>
    </source>
</evidence>
<feature type="compositionally biased region" description="Basic and acidic residues" evidence="1">
    <location>
        <begin position="1"/>
        <end position="11"/>
    </location>
</feature>
<dbReference type="AlphaFoldDB" id="A0A7J6XNG6"/>
<feature type="compositionally biased region" description="Basic residues" evidence="1">
    <location>
        <begin position="12"/>
        <end position="22"/>
    </location>
</feature>
<dbReference type="VEuPathDB" id="TriTrypDB:ECC02_011504"/>
<protein>
    <submittedName>
        <fullName evidence="2">Uncharacterized protein</fullName>
    </submittedName>
</protein>
<feature type="region of interest" description="Disordered" evidence="1">
    <location>
        <begin position="1"/>
        <end position="114"/>
    </location>
</feature>
<feature type="compositionally biased region" description="Polar residues" evidence="1">
    <location>
        <begin position="41"/>
        <end position="57"/>
    </location>
</feature>
<reference evidence="2 3" key="1">
    <citation type="journal article" date="2019" name="Genome Biol. Evol.">
        <title>Nanopore Sequencing Significantly Improves Genome Assembly of the Protozoan Parasite Trypanosoma cruzi.</title>
        <authorList>
            <person name="Diaz-Viraque F."/>
            <person name="Pita S."/>
            <person name="Greif G."/>
            <person name="de Souza R.C.M."/>
            <person name="Iraola G."/>
            <person name="Robello C."/>
        </authorList>
    </citation>
    <scope>NUCLEOTIDE SEQUENCE [LARGE SCALE GENOMIC DNA]</scope>
    <source>
        <strain evidence="2 3">Berenice</strain>
    </source>
</reference>
<proteinExistence type="predicted"/>
<evidence type="ECO:0000313" key="2">
    <source>
        <dbReference type="EMBL" id="KAF5215773.1"/>
    </source>
</evidence>
<dbReference type="Proteomes" id="UP000583944">
    <property type="component" value="Unassembled WGS sequence"/>
</dbReference>
<name>A0A7J6XNG6_TRYCR</name>
<sequence length="268" mass="31289">MESNRGDERCGRHTQRAHHMRRGQQPGMHRAPHTTHDTHSNPRQQAHTHTALPQHQHTNGKGRSKQERHTRLHRMHIRRERSVVSAPLTEGTHTHKRRRSAHSNPKNQSNYKKREIPAHHVDCWSTGSAANIHHKINSVAFGLRSYSAHTTSCRHGHRSSSSRTRKNARRKWNKASNHLFVFLFECWQMSACVVLFLRRANLHAWVVCWGFLQGAQLCFSSCECFLCWCGQEFGLCCSCLLLVKCCNRCLFFLSLLWHLIPHRLLRWK</sequence>
<gene>
    <name evidence="2" type="ORF">ECC02_011504</name>
</gene>
<accession>A0A7J6XNG6</accession>
<organism evidence="2 3">
    <name type="scientific">Trypanosoma cruzi</name>
    <dbReference type="NCBI Taxonomy" id="5693"/>
    <lineage>
        <taxon>Eukaryota</taxon>
        <taxon>Discoba</taxon>
        <taxon>Euglenozoa</taxon>
        <taxon>Kinetoplastea</taxon>
        <taxon>Metakinetoplastina</taxon>
        <taxon>Trypanosomatida</taxon>
        <taxon>Trypanosomatidae</taxon>
        <taxon>Trypanosoma</taxon>
        <taxon>Schizotrypanum</taxon>
    </lineage>
</organism>
<dbReference type="EMBL" id="JABDHM010000273">
    <property type="protein sequence ID" value="KAF5215773.1"/>
    <property type="molecule type" value="Genomic_DNA"/>
</dbReference>
<evidence type="ECO:0000313" key="3">
    <source>
        <dbReference type="Proteomes" id="UP000583944"/>
    </source>
</evidence>